<organism evidence="9 10">
    <name type="scientific">Oxalobacter formigenes OXCC13</name>
    <dbReference type="NCBI Taxonomy" id="556269"/>
    <lineage>
        <taxon>Bacteria</taxon>
        <taxon>Pseudomonadati</taxon>
        <taxon>Pseudomonadota</taxon>
        <taxon>Betaproteobacteria</taxon>
        <taxon>Burkholderiales</taxon>
        <taxon>Oxalobacteraceae</taxon>
        <taxon>Oxalobacter</taxon>
    </lineage>
</organism>
<reference evidence="9 10" key="1">
    <citation type="submission" date="2009-02" db="EMBL/GenBank/DDBJ databases">
        <title>The Genome Sequence of Oxalobacter formigenes OXCC13.</title>
        <authorList>
            <consortium name="The Broad Institute Genome Sequencing Platform"/>
            <person name="Ward D."/>
            <person name="Young S.K."/>
            <person name="Kodira C.D."/>
            <person name="Zeng Q."/>
            <person name="Koehrsen M."/>
            <person name="Alvarado L."/>
            <person name="Berlin A."/>
            <person name="Borenstein D."/>
            <person name="Chen Z."/>
            <person name="Engels R."/>
            <person name="Freedman E."/>
            <person name="Gellesch M."/>
            <person name="Goldberg J."/>
            <person name="Griggs A."/>
            <person name="Gujja S."/>
            <person name="Heiman D."/>
            <person name="Hepburn T."/>
            <person name="Howarth C."/>
            <person name="Jen D."/>
            <person name="Larson L."/>
            <person name="Lewis B."/>
            <person name="Mehta T."/>
            <person name="Park D."/>
            <person name="Pearson M."/>
            <person name="Roberts A."/>
            <person name="Saif S."/>
            <person name="Shea T."/>
            <person name="Shenoy N."/>
            <person name="Sisk P."/>
            <person name="Stolte C."/>
            <person name="Sykes S."/>
            <person name="Walk T."/>
            <person name="White J."/>
            <person name="Yandava C."/>
            <person name="Allison M.J."/>
            <person name="Lander E."/>
            <person name="Nusbaum C."/>
            <person name="Galagan J."/>
            <person name="Birren B."/>
        </authorList>
    </citation>
    <scope>NUCLEOTIDE SEQUENCE [LARGE SCALE GENOMIC DNA]</scope>
    <source>
        <strain evidence="9 10">OXCC13</strain>
    </source>
</reference>
<keyword evidence="10" id="KW-1185">Reference proteome</keyword>
<feature type="binding site" evidence="7">
    <location>
        <position position="96"/>
    </location>
    <ligand>
        <name>Zn(2+)</name>
        <dbReference type="ChEBI" id="CHEBI:29105"/>
    </ligand>
</feature>
<name>C3XAU4_OXAFO</name>
<dbReference type="GO" id="GO:1900376">
    <property type="term" value="P:regulation of secondary metabolite biosynthetic process"/>
    <property type="evidence" value="ECO:0007669"/>
    <property type="project" value="TreeGrafter"/>
</dbReference>
<keyword evidence="3 7" id="KW-0862">Zinc</keyword>
<dbReference type="Gene3D" id="1.10.10.10">
    <property type="entry name" value="Winged helix-like DNA-binding domain superfamily/Winged helix DNA-binding domain"/>
    <property type="match status" value="1"/>
</dbReference>
<keyword evidence="6" id="KW-0804">Transcription</keyword>
<keyword evidence="4" id="KW-0805">Transcription regulation</keyword>
<feature type="binding site" evidence="7">
    <location>
        <position position="136"/>
    </location>
    <ligand>
        <name>Zn(2+)</name>
        <dbReference type="ChEBI" id="CHEBI:29105"/>
    </ligand>
</feature>
<protein>
    <submittedName>
        <fullName evidence="9">Transcriptional regulator, Fur family</fullName>
    </submittedName>
</protein>
<evidence type="ECO:0000256" key="8">
    <source>
        <dbReference type="PIRSR" id="PIRSR602481-2"/>
    </source>
</evidence>
<dbReference type="GO" id="GO:0008270">
    <property type="term" value="F:zinc ion binding"/>
    <property type="evidence" value="ECO:0007669"/>
    <property type="project" value="TreeGrafter"/>
</dbReference>
<evidence type="ECO:0000313" key="10">
    <source>
        <dbReference type="Proteomes" id="UP000005089"/>
    </source>
</evidence>
<dbReference type="Proteomes" id="UP000005089">
    <property type="component" value="Unassembled WGS sequence"/>
</dbReference>
<evidence type="ECO:0000256" key="4">
    <source>
        <dbReference type="ARBA" id="ARBA00023015"/>
    </source>
</evidence>
<evidence type="ECO:0000256" key="7">
    <source>
        <dbReference type="PIRSR" id="PIRSR602481-1"/>
    </source>
</evidence>
<comment type="cofactor">
    <cofactor evidence="8">
        <name>Mn(2+)</name>
        <dbReference type="ChEBI" id="CHEBI:29035"/>
    </cofactor>
    <cofactor evidence="8">
        <name>Fe(2+)</name>
        <dbReference type="ChEBI" id="CHEBI:29033"/>
    </cofactor>
    <text evidence="8">Binds 1 Mn(2+) or Fe(2+) ion per subunit.</text>
</comment>
<dbReference type="InterPro" id="IPR043135">
    <property type="entry name" value="Fur_C"/>
</dbReference>
<feature type="binding site" evidence="8">
    <location>
        <position position="83"/>
    </location>
    <ligand>
        <name>Fe cation</name>
        <dbReference type="ChEBI" id="CHEBI:24875"/>
    </ligand>
</feature>
<evidence type="ECO:0000256" key="2">
    <source>
        <dbReference type="ARBA" id="ARBA00022491"/>
    </source>
</evidence>
<dbReference type="Gene3D" id="3.30.1490.190">
    <property type="match status" value="1"/>
</dbReference>
<dbReference type="SUPFAM" id="SSF46785">
    <property type="entry name" value="Winged helix' DNA-binding domain"/>
    <property type="match status" value="1"/>
</dbReference>
<feature type="binding site" evidence="7">
    <location>
        <position position="93"/>
    </location>
    <ligand>
        <name>Zn(2+)</name>
        <dbReference type="ChEBI" id="CHEBI:29105"/>
    </ligand>
</feature>
<dbReference type="GO" id="GO:0003700">
    <property type="term" value="F:DNA-binding transcription factor activity"/>
    <property type="evidence" value="ECO:0007669"/>
    <property type="project" value="InterPro"/>
</dbReference>
<dbReference type="InterPro" id="IPR002481">
    <property type="entry name" value="FUR"/>
</dbReference>
<keyword evidence="5" id="KW-0238">DNA-binding</keyword>
<evidence type="ECO:0000256" key="3">
    <source>
        <dbReference type="ARBA" id="ARBA00022833"/>
    </source>
</evidence>
<proteinExistence type="inferred from homology"/>
<dbReference type="Pfam" id="PF01475">
    <property type="entry name" value="FUR"/>
    <property type="match status" value="1"/>
</dbReference>
<accession>C3XAU4</accession>
<dbReference type="GO" id="GO:0045892">
    <property type="term" value="P:negative regulation of DNA-templated transcription"/>
    <property type="evidence" value="ECO:0007669"/>
    <property type="project" value="TreeGrafter"/>
</dbReference>
<evidence type="ECO:0000256" key="5">
    <source>
        <dbReference type="ARBA" id="ARBA00023125"/>
    </source>
</evidence>
<dbReference type="RefSeq" id="WP_005881391.1">
    <property type="nucleotide sequence ID" value="NZ_CP019430.1"/>
</dbReference>
<dbReference type="PANTHER" id="PTHR33202:SF7">
    <property type="entry name" value="FERRIC UPTAKE REGULATION PROTEIN"/>
    <property type="match status" value="1"/>
</dbReference>
<evidence type="ECO:0000313" key="9">
    <source>
        <dbReference type="EMBL" id="EEO30320.1"/>
    </source>
</evidence>
<evidence type="ECO:0000256" key="6">
    <source>
        <dbReference type="ARBA" id="ARBA00023163"/>
    </source>
</evidence>
<gene>
    <name evidence="9" type="ORF">OFBG_01348</name>
</gene>
<dbReference type="GeneID" id="77134662"/>
<dbReference type="PANTHER" id="PTHR33202">
    <property type="entry name" value="ZINC UPTAKE REGULATION PROTEIN"/>
    <property type="match status" value="1"/>
</dbReference>
<dbReference type="InterPro" id="IPR036388">
    <property type="entry name" value="WH-like_DNA-bd_sf"/>
</dbReference>
<dbReference type="OrthoDB" id="8659436at2"/>
<comment type="similarity">
    <text evidence="1">Belongs to the Fur family.</text>
</comment>
<keyword evidence="8" id="KW-0408">Iron</keyword>
<keyword evidence="7" id="KW-0479">Metal-binding</keyword>
<dbReference type="HOGENOM" id="CLU_096072_5_2_4"/>
<dbReference type="STRING" id="847.BRW83_0764"/>
<dbReference type="InterPro" id="IPR036390">
    <property type="entry name" value="WH_DNA-bd_sf"/>
</dbReference>
<evidence type="ECO:0000256" key="1">
    <source>
        <dbReference type="ARBA" id="ARBA00007957"/>
    </source>
</evidence>
<feature type="binding site" evidence="7">
    <location>
        <position position="133"/>
    </location>
    <ligand>
        <name>Zn(2+)</name>
        <dbReference type="ChEBI" id="CHEBI:29105"/>
    </ligand>
</feature>
<comment type="cofactor">
    <cofactor evidence="7">
        <name>Zn(2+)</name>
        <dbReference type="ChEBI" id="CHEBI:29105"/>
    </cofactor>
    <text evidence="7">Binds 1 zinc ion per subunit.</text>
</comment>
<keyword evidence="2" id="KW-0678">Repressor</keyword>
<dbReference type="AlphaFoldDB" id="C3XAU4"/>
<dbReference type="EMBL" id="GG658170">
    <property type="protein sequence ID" value="EEO30320.1"/>
    <property type="molecule type" value="Genomic_DNA"/>
</dbReference>
<sequence length="142" mass="16384">MNRSSQYQTRHRKTLFSYLESLSGKHVTASDIHHHFQQLGISIGMSTIYRHLERMIDEGLVNQYLLDKTDAACFEYVGSHQEDEKTSCFHFKCESCGKLIHLHCDELGLIQDHLLKKHGLDINSLRTVLYGSCTQCMNSSHR</sequence>
<dbReference type="GO" id="GO:0000976">
    <property type="term" value="F:transcription cis-regulatory region binding"/>
    <property type="evidence" value="ECO:0007669"/>
    <property type="project" value="TreeGrafter"/>
</dbReference>